<feature type="domain" description="BioF2-like acetyltransferase" evidence="1">
    <location>
        <begin position="112"/>
        <end position="248"/>
    </location>
</feature>
<name>A0A5M6J1J1_9PROT</name>
<proteinExistence type="predicted"/>
<dbReference type="EMBL" id="VWPK01000006">
    <property type="protein sequence ID" value="KAA5613495.1"/>
    <property type="molecule type" value="Genomic_DNA"/>
</dbReference>
<reference evidence="2 3" key="1">
    <citation type="submission" date="2019-09" db="EMBL/GenBank/DDBJ databases">
        <title>Genome sequence of Rhodovastum atsumiense, a diverse member of the Acetobacteraceae family of non-sulfur purple photosynthetic bacteria.</title>
        <authorList>
            <person name="Meyer T."/>
            <person name="Kyndt J."/>
        </authorList>
    </citation>
    <scope>NUCLEOTIDE SEQUENCE [LARGE SCALE GENOMIC DNA]</scope>
    <source>
        <strain evidence="2 3">DSM 21279</strain>
    </source>
</reference>
<dbReference type="GO" id="GO:0016740">
    <property type="term" value="F:transferase activity"/>
    <property type="evidence" value="ECO:0007669"/>
    <property type="project" value="UniProtKB-KW"/>
</dbReference>
<dbReference type="Pfam" id="PF13480">
    <property type="entry name" value="Acetyltransf_6"/>
    <property type="match status" value="1"/>
</dbReference>
<dbReference type="Gene3D" id="3.40.630.30">
    <property type="match status" value="1"/>
</dbReference>
<keyword evidence="2" id="KW-0808">Transferase</keyword>
<sequence>MVLWPLAIHRKGPLRIARVLTCGTGDEYGGPLLHEAAGRPVIERMLEAVTHLPAEVLQVQVRQGTLLQQCLEAAQPRLLLWLLRGLGAATGYVIRLRDVPRWEDFLASLSSNDRGNLRRRRRLLEARGQVEIGWCTTPGDAEAMLTWLFTTKREWAEDRGIHTRYPLDDRIRDFFIALSRQLDLATTPFITFVKVDGMPVAASLNLIGGHSLEGFVTTYDEAFARYSVGTLLLEFLAHWAHANGRDLDMRPAFGHYKSRWATHEEQYRTLFVFPSARGRLIRIPYVFFRVLKALRGRINERKPALRPAPAS</sequence>
<dbReference type="SUPFAM" id="SSF55729">
    <property type="entry name" value="Acyl-CoA N-acyltransferases (Nat)"/>
    <property type="match status" value="1"/>
</dbReference>
<organism evidence="2 3">
    <name type="scientific">Rhodovastum atsumiense</name>
    <dbReference type="NCBI Taxonomy" id="504468"/>
    <lineage>
        <taxon>Bacteria</taxon>
        <taxon>Pseudomonadati</taxon>
        <taxon>Pseudomonadota</taxon>
        <taxon>Alphaproteobacteria</taxon>
        <taxon>Acetobacterales</taxon>
        <taxon>Acetobacteraceae</taxon>
        <taxon>Rhodovastum</taxon>
    </lineage>
</organism>
<gene>
    <name evidence="2" type="ORF">F1189_05415</name>
</gene>
<evidence type="ECO:0000259" key="1">
    <source>
        <dbReference type="Pfam" id="PF13480"/>
    </source>
</evidence>
<keyword evidence="3" id="KW-1185">Reference proteome</keyword>
<dbReference type="Proteomes" id="UP000325255">
    <property type="component" value="Unassembled WGS sequence"/>
</dbReference>
<dbReference type="InterPro" id="IPR016181">
    <property type="entry name" value="Acyl_CoA_acyltransferase"/>
</dbReference>
<accession>A0A5M6J1J1</accession>
<evidence type="ECO:0000313" key="2">
    <source>
        <dbReference type="EMBL" id="KAA5613495.1"/>
    </source>
</evidence>
<protein>
    <submittedName>
        <fullName evidence="2">GNAT family N-acetyltransferase</fullName>
    </submittedName>
</protein>
<comment type="caution">
    <text evidence="2">The sequence shown here is derived from an EMBL/GenBank/DDBJ whole genome shotgun (WGS) entry which is preliminary data.</text>
</comment>
<dbReference type="InterPro" id="IPR038740">
    <property type="entry name" value="BioF2-like_GNAT_dom"/>
</dbReference>
<dbReference type="OrthoDB" id="8565998at2"/>
<dbReference type="AlphaFoldDB" id="A0A5M6J1J1"/>
<evidence type="ECO:0000313" key="3">
    <source>
        <dbReference type="Proteomes" id="UP000325255"/>
    </source>
</evidence>
<dbReference type="RefSeq" id="WP_150039606.1">
    <property type="nucleotide sequence ID" value="NZ_OW485601.1"/>
</dbReference>